<protein>
    <submittedName>
        <fullName evidence="1">Uncharacterized protein</fullName>
    </submittedName>
</protein>
<reference evidence="1" key="1">
    <citation type="submission" date="2022-11" db="EMBL/GenBank/DDBJ databases">
        <title>Chromosome-level genome of Pogonophryne albipinna.</title>
        <authorList>
            <person name="Jo E."/>
        </authorList>
    </citation>
    <scope>NUCLEOTIDE SEQUENCE</scope>
    <source>
        <strain evidence="1">SGF0006</strain>
        <tissue evidence="1">Muscle</tissue>
    </source>
</reference>
<feature type="non-terminal residue" evidence="1">
    <location>
        <position position="1"/>
    </location>
</feature>
<sequence length="68" mass="7774">MSRAYFAPVVLKQEEDSTLLLSFRVTQGLASNLFLQRFHLYHDTSHTKQTAAEPCSIRSRSTFHNMGT</sequence>
<comment type="caution">
    <text evidence="1">The sequence shown here is derived from an EMBL/GenBank/DDBJ whole genome shotgun (WGS) entry which is preliminary data.</text>
</comment>
<evidence type="ECO:0000313" key="2">
    <source>
        <dbReference type="Proteomes" id="UP001219934"/>
    </source>
</evidence>
<organism evidence="1 2">
    <name type="scientific">Pogonophryne albipinna</name>
    <dbReference type="NCBI Taxonomy" id="1090488"/>
    <lineage>
        <taxon>Eukaryota</taxon>
        <taxon>Metazoa</taxon>
        <taxon>Chordata</taxon>
        <taxon>Craniata</taxon>
        <taxon>Vertebrata</taxon>
        <taxon>Euteleostomi</taxon>
        <taxon>Actinopterygii</taxon>
        <taxon>Neopterygii</taxon>
        <taxon>Teleostei</taxon>
        <taxon>Neoteleostei</taxon>
        <taxon>Acanthomorphata</taxon>
        <taxon>Eupercaria</taxon>
        <taxon>Perciformes</taxon>
        <taxon>Notothenioidei</taxon>
        <taxon>Pogonophryne</taxon>
    </lineage>
</organism>
<dbReference type="EMBL" id="JAPTMU010000002">
    <property type="protein sequence ID" value="KAJ4947626.1"/>
    <property type="molecule type" value="Genomic_DNA"/>
</dbReference>
<accession>A0AAD6FTF7</accession>
<name>A0AAD6FTF7_9TELE</name>
<dbReference type="Proteomes" id="UP001219934">
    <property type="component" value="Unassembled WGS sequence"/>
</dbReference>
<evidence type="ECO:0000313" key="1">
    <source>
        <dbReference type="EMBL" id="KAJ4947626.1"/>
    </source>
</evidence>
<gene>
    <name evidence="1" type="ORF">JOQ06_009660</name>
</gene>
<keyword evidence="2" id="KW-1185">Reference proteome</keyword>
<proteinExistence type="predicted"/>
<dbReference type="AlphaFoldDB" id="A0AAD6FTF7"/>